<dbReference type="GO" id="GO:0003677">
    <property type="term" value="F:DNA binding"/>
    <property type="evidence" value="ECO:0007669"/>
    <property type="project" value="UniProtKB-KW"/>
</dbReference>
<dbReference type="GO" id="GO:0015074">
    <property type="term" value="P:DNA integration"/>
    <property type="evidence" value="ECO:0007669"/>
    <property type="project" value="InterPro"/>
</dbReference>
<evidence type="ECO:0000313" key="7">
    <source>
        <dbReference type="Proteomes" id="UP001186944"/>
    </source>
</evidence>
<evidence type="ECO:0000259" key="5">
    <source>
        <dbReference type="Pfam" id="PF24546"/>
    </source>
</evidence>
<dbReference type="InterPro" id="IPR010998">
    <property type="entry name" value="Integrase_recombinase_N"/>
</dbReference>
<evidence type="ECO:0000259" key="4">
    <source>
        <dbReference type="Pfam" id="PF24542"/>
    </source>
</evidence>
<dbReference type="InterPro" id="IPR057651">
    <property type="entry name" value="Ig_TPPC8_C"/>
</dbReference>
<dbReference type="GO" id="GO:0006310">
    <property type="term" value="P:DNA recombination"/>
    <property type="evidence" value="ECO:0007669"/>
    <property type="project" value="UniProtKB-KW"/>
</dbReference>
<dbReference type="InterPro" id="IPR011010">
    <property type="entry name" value="DNA_brk_join_enz"/>
</dbReference>
<keyword evidence="7" id="KW-1185">Reference proteome</keyword>
<dbReference type="Pfam" id="PF24542">
    <property type="entry name" value="Ig_TPPC8_C"/>
    <property type="match status" value="1"/>
</dbReference>
<feature type="region of interest" description="Disordered" evidence="3">
    <location>
        <begin position="725"/>
        <end position="745"/>
    </location>
</feature>
<feature type="compositionally biased region" description="Polar residues" evidence="3">
    <location>
        <begin position="185"/>
        <end position="198"/>
    </location>
</feature>
<evidence type="ECO:0008006" key="8">
    <source>
        <dbReference type="Google" id="ProtNLM"/>
    </source>
</evidence>
<organism evidence="6 7">
    <name type="scientific">Pinctada imbricata</name>
    <name type="common">Atlantic pearl-oyster</name>
    <name type="synonym">Pinctada martensii</name>
    <dbReference type="NCBI Taxonomy" id="66713"/>
    <lineage>
        <taxon>Eukaryota</taxon>
        <taxon>Metazoa</taxon>
        <taxon>Spiralia</taxon>
        <taxon>Lophotrochozoa</taxon>
        <taxon>Mollusca</taxon>
        <taxon>Bivalvia</taxon>
        <taxon>Autobranchia</taxon>
        <taxon>Pteriomorphia</taxon>
        <taxon>Pterioida</taxon>
        <taxon>Pterioidea</taxon>
        <taxon>Pteriidae</taxon>
        <taxon>Pinctada</taxon>
    </lineage>
</organism>
<feature type="compositionally biased region" description="Basic and acidic residues" evidence="3">
    <location>
        <begin position="148"/>
        <end position="159"/>
    </location>
</feature>
<comment type="caution">
    <text evidence="6">The sequence shown here is derived from an EMBL/GenBank/DDBJ whole genome shotgun (WGS) entry which is preliminary data.</text>
</comment>
<dbReference type="PANTHER" id="PTHR34605">
    <property type="entry name" value="PHAGE_INTEGRASE DOMAIN-CONTAINING PROTEIN"/>
    <property type="match status" value="1"/>
</dbReference>
<keyword evidence="2" id="KW-0233">DNA recombination</keyword>
<reference evidence="6" key="1">
    <citation type="submission" date="2019-08" db="EMBL/GenBank/DDBJ databases">
        <title>The improved chromosome-level genome for the pearl oyster Pinctada fucata martensii using PacBio sequencing and Hi-C.</title>
        <authorList>
            <person name="Zheng Z."/>
        </authorList>
    </citation>
    <scope>NUCLEOTIDE SEQUENCE</scope>
    <source>
        <strain evidence="6">ZZ-2019</strain>
        <tissue evidence="6">Adductor muscle</tissue>
    </source>
</reference>
<feature type="compositionally biased region" description="Basic and acidic residues" evidence="3">
    <location>
        <begin position="1"/>
        <end position="10"/>
    </location>
</feature>
<dbReference type="SUPFAM" id="SSF56349">
    <property type="entry name" value="DNA breaking-rejoining enzymes"/>
    <property type="match status" value="1"/>
</dbReference>
<feature type="domain" description="TPPC8 third Ig-like" evidence="5">
    <location>
        <begin position="518"/>
        <end position="631"/>
    </location>
</feature>
<proteinExistence type="predicted"/>
<sequence>MSDSEPRVEPDNIQPAPVRESSDAFEAFDLFKVYLDKKLGSLKKDILESSEEKSAELASKLKTEHSYKFKYSGNEKQFRFNEEVQLAISKIQRAADAKDYISVKDICADVTKLIHKRNKCIKMADKSPAGWETVREYLSDDLASDSDDDKRIRSAESRAMRSRKQRSRSNQRKRSDTAKPYSIPSGRTVSATHPNPESNFRPYRKFGAKPTDICFFLQRGWTLEKGLPETTRVQQTLMMNVFRLGRWESLASEENATLKRLSTSLPKVLMNSKAANTSKMYNTGFKQWCKWCNDLGLTALPASDYHVSLYLIALMQSDASSSKLDLCVYSIKWAHELAGMKNPCDTFLVKNVLEGAKRMVSKPTVKKEPITPDILLKLVNKYGLDANLYDKRSITMCLVAYSGFLRFSELINIRACDIEFHDLYVSLFIEKSKTDQYREGNWVLISKINSPACAFTFLKNYLSSAQISLSSDEFIFRQLSFCKSSNDYKLRSSEHLSYTRARELLLEKLNDLDLDISKYGLHSLRSGGATAAANRGVSDRLFKKHGRWRSERAKDGYICSALTPCADFLLRSKPHSKDENGANINNSNNVSAEFSHLNCAVKVGLTLIILWKACVMNETGEVQIRVGQHHVILEKLDTIFTSYPFFLIPTEKPPIQFHRRSDDLEHPRPDPEVMTRLITISFNHLGEISNNFHKNRLCSVPITVTFHNCTKASVELLLDTSKSPDRLSGPSELPLNHTQATVGKDTSHHSYDFNWVSQTMTRHRLEAEQQRTIQLTACFSKPGIYNVNRLAVFASHHNDASEMVLQRHSAPSVIIVQDASKPIL</sequence>
<dbReference type="Gene3D" id="1.10.150.130">
    <property type="match status" value="1"/>
</dbReference>
<dbReference type="Proteomes" id="UP001186944">
    <property type="component" value="Unassembled WGS sequence"/>
</dbReference>
<feature type="compositionally biased region" description="Basic residues" evidence="3">
    <location>
        <begin position="160"/>
        <end position="172"/>
    </location>
</feature>
<feature type="domain" description="TPPC8 C-terminal Ig-like" evidence="4">
    <location>
        <begin position="677"/>
        <end position="795"/>
    </location>
</feature>
<dbReference type="Gene3D" id="1.10.443.10">
    <property type="entry name" value="Intergrase catalytic core"/>
    <property type="match status" value="1"/>
</dbReference>
<keyword evidence="1" id="KW-0238">DNA-binding</keyword>
<dbReference type="InterPro" id="IPR058540">
    <property type="entry name" value="Ig_TPPC8_3rd"/>
</dbReference>
<feature type="region of interest" description="Disordered" evidence="3">
    <location>
        <begin position="143"/>
        <end position="202"/>
    </location>
</feature>
<dbReference type="AlphaFoldDB" id="A0AA88XI83"/>
<evidence type="ECO:0000256" key="1">
    <source>
        <dbReference type="ARBA" id="ARBA00023125"/>
    </source>
</evidence>
<gene>
    <name evidence="6" type="ORF">FSP39_008955</name>
</gene>
<accession>A0AA88XI83</accession>
<dbReference type="InterPro" id="IPR013762">
    <property type="entry name" value="Integrase-like_cat_sf"/>
</dbReference>
<dbReference type="SUPFAM" id="SSF47823">
    <property type="entry name" value="lambda integrase-like, N-terminal domain"/>
    <property type="match status" value="1"/>
</dbReference>
<name>A0AA88XI83_PINIB</name>
<dbReference type="PANTHER" id="PTHR34605:SF6">
    <property type="entry name" value="TYR RECOMBINASE DOMAIN-CONTAINING PROTEIN"/>
    <property type="match status" value="1"/>
</dbReference>
<evidence type="ECO:0000256" key="2">
    <source>
        <dbReference type="ARBA" id="ARBA00023172"/>
    </source>
</evidence>
<dbReference type="Pfam" id="PF24546">
    <property type="entry name" value="Ig_TPPC8_3rd"/>
    <property type="match status" value="1"/>
</dbReference>
<protein>
    <recommendedName>
        <fullName evidence="8">Tyr recombinase domain-containing protein</fullName>
    </recommendedName>
</protein>
<feature type="region of interest" description="Disordered" evidence="3">
    <location>
        <begin position="1"/>
        <end position="20"/>
    </location>
</feature>
<dbReference type="InterPro" id="IPR052925">
    <property type="entry name" value="Phage_Integrase-like_Recomb"/>
</dbReference>
<evidence type="ECO:0000313" key="6">
    <source>
        <dbReference type="EMBL" id="KAK3085811.1"/>
    </source>
</evidence>
<dbReference type="EMBL" id="VSWD01000012">
    <property type="protein sequence ID" value="KAK3085811.1"/>
    <property type="molecule type" value="Genomic_DNA"/>
</dbReference>
<evidence type="ECO:0000256" key="3">
    <source>
        <dbReference type="SAM" id="MobiDB-lite"/>
    </source>
</evidence>